<dbReference type="GeneID" id="20223064"/>
<dbReference type="SUPFAM" id="SSF53448">
    <property type="entry name" value="Nucleotide-diphospho-sugar transferases"/>
    <property type="match status" value="1"/>
</dbReference>
<dbReference type="RefSeq" id="XP_009032273.1">
    <property type="nucleotide sequence ID" value="XM_009034025.1"/>
</dbReference>
<dbReference type="InterPro" id="IPR029044">
    <property type="entry name" value="Nucleotide-diphossugar_trans"/>
</dbReference>
<sequence>MTDAIAAFDARLPPPAFRPFHASQPEFVEAHVDALCRRGPSPEAPPARDEGTSAIMEPTRQPGDVLSVSRAWREAVGCARAAYEARGGSALGVGPRASARGPLVTCTTPTSHRRHHFHAQLYASFCQQSWEPKELLVTYVHRATTAATLGDKRNELVLGARGDFVALFDDDAVYGRDYVATLVAACAHARAQCCVLEGAFWRWRLDTRTYEFVDSAAGTGERQLFRRDAFRLDVPERRFSSVAIGEETSEWLTHGVKAPEGSACFLQVFHDGHTSHVGKPDRNPTSAGVAKPEADVPANLRALLAPLLRSPFLRAADVRRWRALFRRDGDGRDDRGGGRGDRDAILDSADARRARQAALGAVAEGRGRLAVVGPRGVLLRGAVHLDAPRVGAAPRGATCEPREVGLAKEGAATWRVRVAAAGLEGWCTLKPELLAPDFDDDAAVDILLGLEPPPGLEL</sequence>
<evidence type="ECO:0000256" key="1">
    <source>
        <dbReference type="SAM" id="MobiDB-lite"/>
    </source>
</evidence>
<protein>
    <recommendedName>
        <fullName evidence="4">Glycosyltransferase 2-like domain-containing protein</fullName>
    </recommendedName>
</protein>
<evidence type="ECO:0000313" key="2">
    <source>
        <dbReference type="EMBL" id="EGB12610.1"/>
    </source>
</evidence>
<dbReference type="InParanoid" id="F0XVJ2"/>
<feature type="region of interest" description="Disordered" evidence="1">
    <location>
        <begin position="37"/>
        <end position="61"/>
    </location>
</feature>
<organism evidence="3">
    <name type="scientific">Aureococcus anophagefferens</name>
    <name type="common">Harmful bloom alga</name>
    <dbReference type="NCBI Taxonomy" id="44056"/>
    <lineage>
        <taxon>Eukaryota</taxon>
        <taxon>Sar</taxon>
        <taxon>Stramenopiles</taxon>
        <taxon>Ochrophyta</taxon>
        <taxon>Pelagophyceae</taxon>
        <taxon>Pelagomonadales</taxon>
        <taxon>Pelagomonadaceae</taxon>
        <taxon>Aureococcus</taxon>
    </lineage>
</organism>
<keyword evidence="3" id="KW-1185">Reference proteome</keyword>
<reference evidence="2 3" key="1">
    <citation type="journal article" date="2011" name="Proc. Natl. Acad. Sci. U.S.A.">
        <title>Niche of harmful alga Aureococcus anophagefferens revealed through ecogenomics.</title>
        <authorList>
            <person name="Gobler C.J."/>
            <person name="Berry D.L."/>
            <person name="Dyhrman S.T."/>
            <person name="Wilhelm S.W."/>
            <person name="Salamov A."/>
            <person name="Lobanov A.V."/>
            <person name="Zhang Y."/>
            <person name="Collier J.L."/>
            <person name="Wurch L.L."/>
            <person name="Kustka A.B."/>
            <person name="Dill B.D."/>
            <person name="Shah M."/>
            <person name="VerBerkmoes N.C."/>
            <person name="Kuo A."/>
            <person name="Terry A."/>
            <person name="Pangilinan J."/>
            <person name="Lindquist E.A."/>
            <person name="Lucas S."/>
            <person name="Paulsen I.T."/>
            <person name="Hattenrath-Lehmann T.K."/>
            <person name="Talmage S.C."/>
            <person name="Walker E.A."/>
            <person name="Koch F."/>
            <person name="Burson A.M."/>
            <person name="Marcoval M.A."/>
            <person name="Tang Y.Z."/>
            <person name="Lecleir G.R."/>
            <person name="Coyne K.J."/>
            <person name="Berg G.M."/>
            <person name="Bertrand E.M."/>
            <person name="Saito M.A."/>
            <person name="Gladyshev V.N."/>
            <person name="Grigoriev I.V."/>
        </authorList>
    </citation>
    <scope>NUCLEOTIDE SEQUENCE [LARGE SCALE GENOMIC DNA]</scope>
    <source>
        <strain evidence="3">CCMP 1984</strain>
    </source>
</reference>
<evidence type="ECO:0008006" key="4">
    <source>
        <dbReference type="Google" id="ProtNLM"/>
    </source>
</evidence>
<name>F0XVJ2_AURAN</name>
<dbReference type="KEGG" id="aaf:AURANDRAFT_60563"/>
<gene>
    <name evidence="2" type="ORF">AURANDRAFT_60563</name>
</gene>
<dbReference type="Proteomes" id="UP000002729">
    <property type="component" value="Unassembled WGS sequence"/>
</dbReference>
<accession>F0XVJ2</accession>
<proteinExistence type="predicted"/>
<dbReference type="OrthoDB" id="413041at2759"/>
<dbReference type="EMBL" id="GL833120">
    <property type="protein sequence ID" value="EGB12610.1"/>
    <property type="molecule type" value="Genomic_DNA"/>
</dbReference>
<evidence type="ECO:0000313" key="3">
    <source>
        <dbReference type="Proteomes" id="UP000002729"/>
    </source>
</evidence>
<dbReference type="AlphaFoldDB" id="F0XVJ2"/>